<dbReference type="Proteomes" id="UP000250462">
    <property type="component" value="Unassembled WGS sequence"/>
</dbReference>
<evidence type="ECO:0000256" key="1">
    <source>
        <dbReference type="HAMAP-Rule" id="MF_02036"/>
    </source>
</evidence>
<dbReference type="AlphaFoldDB" id="A0A329QYZ5"/>
<dbReference type="InterPro" id="IPR017932">
    <property type="entry name" value="GATase_2_dom"/>
</dbReference>
<dbReference type="PANTHER" id="PTHR43187">
    <property type="entry name" value="GLUTAMINE AMIDOTRANSFERASE DUG3-RELATED"/>
    <property type="match status" value="1"/>
</dbReference>
<dbReference type="HAMAP" id="MF_02036">
    <property type="entry name" value="EgtC"/>
    <property type="match status" value="1"/>
</dbReference>
<dbReference type="InterPro" id="IPR052373">
    <property type="entry name" value="Gamma-glu_amide_hydrolase"/>
</dbReference>
<accession>A0A329QYZ5</accession>
<dbReference type="InterPro" id="IPR017808">
    <property type="entry name" value="EgtC"/>
</dbReference>
<keyword evidence="1" id="KW-0315">Glutamine amidotransferase</keyword>
<comment type="catalytic activity">
    <reaction evidence="1">
        <text>gamma-L-glutamyl-hercynylcysteine S-oxide + H2O = S-(hercyn-2-yl)-L-cysteine S-oxide + L-glutamate</text>
        <dbReference type="Rhea" id="RHEA:42684"/>
        <dbReference type="ChEBI" id="CHEBI:15377"/>
        <dbReference type="ChEBI" id="CHEBI:29985"/>
        <dbReference type="ChEBI" id="CHEBI:82703"/>
        <dbReference type="ChEBI" id="CHEBI:82706"/>
        <dbReference type="EC" id="3.5.1.118"/>
    </reaction>
</comment>
<dbReference type="SUPFAM" id="SSF56235">
    <property type="entry name" value="N-terminal nucleophile aminohydrolases (Ntn hydrolases)"/>
    <property type="match status" value="1"/>
</dbReference>
<organism evidence="3 4">
    <name type="scientific">Phytoactinopolyspora halophila</name>
    <dbReference type="NCBI Taxonomy" id="1981511"/>
    <lineage>
        <taxon>Bacteria</taxon>
        <taxon>Bacillati</taxon>
        <taxon>Actinomycetota</taxon>
        <taxon>Actinomycetes</taxon>
        <taxon>Jiangellales</taxon>
        <taxon>Jiangellaceae</taxon>
        <taxon>Phytoactinopolyspora</taxon>
    </lineage>
</organism>
<proteinExistence type="inferred from homology"/>
<dbReference type="RefSeq" id="WP_112257363.1">
    <property type="nucleotide sequence ID" value="NZ_QMIG01000003.1"/>
</dbReference>
<dbReference type="InterPro" id="IPR032889">
    <property type="entry name" value="EgtC_Actinobacteria"/>
</dbReference>
<dbReference type="CDD" id="cd01908">
    <property type="entry name" value="YafJ"/>
    <property type="match status" value="1"/>
</dbReference>
<dbReference type="Gene3D" id="3.60.20.10">
    <property type="entry name" value="Glutamine Phosphoribosylpyrophosphate, subunit 1, domain 1"/>
    <property type="match status" value="1"/>
</dbReference>
<dbReference type="OrthoDB" id="9804310at2"/>
<dbReference type="GO" id="GO:0052699">
    <property type="term" value="P:ergothioneine biosynthetic process"/>
    <property type="evidence" value="ECO:0007669"/>
    <property type="project" value="UniProtKB-UniRule"/>
</dbReference>
<gene>
    <name evidence="1 3" type="primary">egtC</name>
    <name evidence="3" type="ORF">DPM12_06015</name>
</gene>
<comment type="pathway">
    <text evidence="1">Amino-acid biosynthesis; ergothioneine biosynthesis.</text>
</comment>
<dbReference type="PANTHER" id="PTHR43187:SF2">
    <property type="entry name" value="GAMMA-GLUTAMYL-HERCYNYLCYSTEINE SULFOXIDE HYDROLASE"/>
    <property type="match status" value="1"/>
</dbReference>
<evidence type="ECO:0000313" key="3">
    <source>
        <dbReference type="EMBL" id="RAW17545.1"/>
    </source>
</evidence>
<protein>
    <recommendedName>
        <fullName evidence="1">Gamma-glutamyl-hercynylcysteine sulfoxide hydrolase</fullName>
        <ecNumber evidence="1">3.5.1.118</ecNumber>
    </recommendedName>
    <alternativeName>
        <fullName evidence="1">Gamma-glutamyl hercynylcysteine S-oxide hydrolase</fullName>
    </alternativeName>
</protein>
<comment type="function">
    <text evidence="1">Catalyzes the hydrolysis of the gamma-glutamyl amide bond of hercynyl-gamma-L-glutamyl-L-cysteine sulfoxide to produce hercynylcysteine sulfoxide, a step in the biosynthesis pathway of ergothioneine.</text>
</comment>
<dbReference type="EC" id="3.5.1.118" evidence="1"/>
<name>A0A329QYZ5_9ACTN</name>
<dbReference type="UniPathway" id="UPA01014"/>
<dbReference type="NCBIfam" id="TIGR03442">
    <property type="entry name" value="ergothioneine biosynthesis protein EgtC"/>
    <property type="match status" value="1"/>
</dbReference>
<feature type="domain" description="Glutamine amidotransferase type-2" evidence="2">
    <location>
        <begin position="2"/>
        <end position="254"/>
    </location>
</feature>
<keyword evidence="1" id="KW-0378">Hydrolase</keyword>
<sequence>MCRHLAYLGTPASLAALLLDPPHSLVRQSYAPALQRHGTVNVDGFGAGWYPQHRTDDPQHRTAPVRYRRAQPIWSDASFASLAPAVEARCVLGAVRGGTPGFPADESCVAPFTHGPWLFSHNGKVTDWARVRKTLREAVADIPDALAPVDSAFLFGLAVARWEGGDTLGGGLAGVMSDVARAGGGWLNLLATDGHHLAATVHGDTLYLRTDPGSVVIASEPVDDDPAWTELPPDSLVEASLDGVTRTDLRVEHV</sequence>
<dbReference type="GO" id="GO:0016811">
    <property type="term" value="F:hydrolase activity, acting on carbon-nitrogen (but not peptide) bonds, in linear amides"/>
    <property type="evidence" value="ECO:0007669"/>
    <property type="project" value="UniProtKB-UniRule"/>
</dbReference>
<reference evidence="3 4" key="1">
    <citation type="submission" date="2018-06" db="EMBL/GenBank/DDBJ databases">
        <title>Phytoactinopolyspora halophila sp. nov., a novel halophilic actinomycete isolated from a saline soil in China.</title>
        <authorList>
            <person name="Tang S.-K."/>
        </authorList>
    </citation>
    <scope>NUCLEOTIDE SEQUENCE [LARGE SCALE GENOMIC DNA]</scope>
    <source>
        <strain evidence="3 4">YIM 96934</strain>
    </source>
</reference>
<comment type="caution">
    <text evidence="3">The sequence shown here is derived from an EMBL/GenBank/DDBJ whole genome shotgun (WGS) entry which is preliminary data.</text>
</comment>
<evidence type="ECO:0000313" key="4">
    <source>
        <dbReference type="Proteomes" id="UP000250462"/>
    </source>
</evidence>
<evidence type="ECO:0000259" key="2">
    <source>
        <dbReference type="PROSITE" id="PS51278"/>
    </source>
</evidence>
<keyword evidence="4" id="KW-1185">Reference proteome</keyword>
<dbReference type="InterPro" id="IPR029055">
    <property type="entry name" value="Ntn_hydrolases_N"/>
</dbReference>
<dbReference type="EMBL" id="QMIG01000003">
    <property type="protein sequence ID" value="RAW17545.1"/>
    <property type="molecule type" value="Genomic_DNA"/>
</dbReference>
<dbReference type="PROSITE" id="PS51278">
    <property type="entry name" value="GATASE_TYPE_2"/>
    <property type="match status" value="1"/>
</dbReference>
<dbReference type="Pfam" id="PF13522">
    <property type="entry name" value="GATase_6"/>
    <property type="match status" value="1"/>
</dbReference>